<dbReference type="InterPro" id="IPR033408">
    <property type="entry name" value="SusF_N"/>
</dbReference>
<evidence type="ECO:0000256" key="1">
    <source>
        <dbReference type="SAM" id="SignalP"/>
    </source>
</evidence>
<evidence type="ECO:0000313" key="4">
    <source>
        <dbReference type="EMBL" id="QIU94091.1"/>
    </source>
</evidence>
<reference evidence="4 5" key="1">
    <citation type="submission" date="2020-03" db="EMBL/GenBank/DDBJ databases">
        <title>Genomic analysis of Bacteroides faecium CBA7301.</title>
        <authorList>
            <person name="Kim J."/>
            <person name="Roh S.W."/>
        </authorList>
    </citation>
    <scope>NUCLEOTIDE SEQUENCE [LARGE SCALE GENOMIC DNA]</scope>
    <source>
        <strain evidence="4 5">CBA7301</strain>
    </source>
</reference>
<dbReference type="AlphaFoldDB" id="A0A6H0KM18"/>
<gene>
    <name evidence="4" type="ORF">BacF7301_07985</name>
</gene>
<dbReference type="PROSITE" id="PS51257">
    <property type="entry name" value="PROKAR_LIPOPROTEIN"/>
    <property type="match status" value="1"/>
</dbReference>
<dbReference type="EMBL" id="CP050831">
    <property type="protein sequence ID" value="QIU94091.1"/>
    <property type="molecule type" value="Genomic_DNA"/>
</dbReference>
<name>A0A6H0KM18_9BACE</name>
<dbReference type="Gene3D" id="2.60.40.3620">
    <property type="match status" value="3"/>
</dbReference>
<dbReference type="Proteomes" id="UP000501780">
    <property type="component" value="Chromosome"/>
</dbReference>
<dbReference type="KEGG" id="bfc:BacF7301_07985"/>
<dbReference type="InterPro" id="IPR032187">
    <property type="entry name" value="SusF/SusE-like_C"/>
</dbReference>
<sequence length="459" mass="49642">MQIDMKKLSIYITVLLAAALTACNEDFNEGVASPQSYGQEEAAGKITFTATGVDPINLGNVEEESVAVAVFTAPVVEEEATLSYKMKLDNKVTLTVDDKGYVATEDLQNAVAQIYGIRPVERTMNAVLTAYVAVGKTVYAAPAESYELKVTPEAPVIEGAYYLTGSLTFDKAVAFSNKSGDVYANPIFTVTVPALTNSDGVVQDSEFTIQSVSGKKYGTLQAEALEGNLVQKDDANAIQIPAGNDYKSIKITIDMINGTYEVEKLPYANFLWVPVSSSWSPYNSATLSGVDAKLQFGMVSIEKEFKLTASSSWNGGDYGYSYFTTRKGVLPVEGNDNMQVSEAGIYFLKVNLYDDKKEISAVKINSIGLIGDATVGGWDTDAETNMPYDDTEKCWSTTTTLSANHFKVRINKDWNTAIGGSLDALNADGGADNIKLDTPGEYTVKLYLNGRLILIKNNN</sequence>
<proteinExistence type="predicted"/>
<feature type="chain" id="PRO_5026212798" evidence="1">
    <location>
        <begin position="25"/>
        <end position="459"/>
    </location>
</feature>
<keyword evidence="5" id="KW-1185">Reference proteome</keyword>
<protein>
    <submittedName>
        <fullName evidence="4">DUF5115 domain-containing protein</fullName>
    </submittedName>
</protein>
<accession>A0A6H0KM18</accession>
<keyword evidence="1" id="KW-0732">Signal</keyword>
<evidence type="ECO:0000313" key="5">
    <source>
        <dbReference type="Proteomes" id="UP000501780"/>
    </source>
</evidence>
<feature type="domain" description="Outer membrane protein SusF/SusE-like C-terminal" evidence="2">
    <location>
        <begin position="369"/>
        <end position="447"/>
    </location>
</feature>
<evidence type="ECO:0000259" key="2">
    <source>
        <dbReference type="Pfam" id="PF16411"/>
    </source>
</evidence>
<dbReference type="Pfam" id="PF16411">
    <property type="entry name" value="SusF_SusE"/>
    <property type="match status" value="1"/>
</dbReference>
<dbReference type="Pfam" id="PF17142">
    <property type="entry name" value="SusF_N"/>
    <property type="match status" value="1"/>
</dbReference>
<organism evidence="4 5">
    <name type="scientific">Bacteroides faecium</name>
    <dbReference type="NCBI Taxonomy" id="2715212"/>
    <lineage>
        <taxon>Bacteria</taxon>
        <taxon>Pseudomonadati</taxon>
        <taxon>Bacteroidota</taxon>
        <taxon>Bacteroidia</taxon>
        <taxon>Bacteroidales</taxon>
        <taxon>Bacteroidaceae</taxon>
        <taxon>Bacteroides</taxon>
    </lineage>
</organism>
<feature type="signal peptide" evidence="1">
    <location>
        <begin position="1"/>
        <end position="24"/>
    </location>
</feature>
<evidence type="ECO:0000259" key="3">
    <source>
        <dbReference type="Pfam" id="PF17142"/>
    </source>
</evidence>
<feature type="domain" description="Outer membrane protein SusF N-terminal" evidence="3">
    <location>
        <begin position="23"/>
        <end position="136"/>
    </location>
</feature>